<dbReference type="GO" id="GO:0010088">
    <property type="term" value="P:phloem development"/>
    <property type="evidence" value="ECO:0007669"/>
    <property type="project" value="InterPro"/>
</dbReference>
<keyword evidence="3" id="KW-1185">Reference proteome</keyword>
<dbReference type="RefSeq" id="XP_022131294.1">
    <property type="nucleotide sequence ID" value="XM_022275602.1"/>
</dbReference>
<dbReference type="AlphaFoldDB" id="A0A6J1BPU4"/>
<evidence type="ECO:0000259" key="2">
    <source>
        <dbReference type="Pfam" id="PF14577"/>
    </source>
</evidence>
<evidence type="ECO:0000259" key="1">
    <source>
        <dbReference type="Pfam" id="PF14576"/>
    </source>
</evidence>
<dbReference type="PANTHER" id="PTHR33232:SF20">
    <property type="entry name" value="PROTEIN SIEVE ELEMENT OCCLUSION B-LIKE"/>
    <property type="match status" value="1"/>
</dbReference>
<accession>A0A6J1BPU4</accession>
<dbReference type="PANTHER" id="PTHR33232">
    <property type="entry name" value="PROTEIN SIEVE ELEMENT OCCLUSION B-LIKE"/>
    <property type="match status" value="1"/>
</dbReference>
<evidence type="ECO:0000313" key="4">
    <source>
        <dbReference type="RefSeq" id="XP_022131294.1"/>
    </source>
</evidence>
<dbReference type="OrthoDB" id="1854460at2759"/>
<dbReference type="GeneID" id="111004559"/>
<dbReference type="InterPro" id="IPR039299">
    <property type="entry name" value="SEOA"/>
</dbReference>
<evidence type="ECO:0000313" key="3">
    <source>
        <dbReference type="Proteomes" id="UP000504603"/>
    </source>
</evidence>
<dbReference type="Pfam" id="PF14576">
    <property type="entry name" value="SEO_N"/>
    <property type="match status" value="1"/>
</dbReference>
<organism evidence="3 4">
    <name type="scientific">Momordica charantia</name>
    <name type="common">Bitter gourd</name>
    <name type="synonym">Balsam pear</name>
    <dbReference type="NCBI Taxonomy" id="3673"/>
    <lineage>
        <taxon>Eukaryota</taxon>
        <taxon>Viridiplantae</taxon>
        <taxon>Streptophyta</taxon>
        <taxon>Embryophyta</taxon>
        <taxon>Tracheophyta</taxon>
        <taxon>Spermatophyta</taxon>
        <taxon>Magnoliopsida</taxon>
        <taxon>eudicotyledons</taxon>
        <taxon>Gunneridae</taxon>
        <taxon>Pentapetalae</taxon>
        <taxon>rosids</taxon>
        <taxon>fabids</taxon>
        <taxon>Cucurbitales</taxon>
        <taxon>Cucurbitaceae</taxon>
        <taxon>Momordiceae</taxon>
        <taxon>Momordica</taxon>
    </lineage>
</organism>
<dbReference type="Proteomes" id="UP000504603">
    <property type="component" value="Unplaced"/>
</dbReference>
<feature type="domain" description="Sieve element occlusion N-terminal" evidence="1">
    <location>
        <begin position="23"/>
        <end position="311"/>
    </location>
</feature>
<dbReference type="InterPro" id="IPR027942">
    <property type="entry name" value="SEO_N"/>
</dbReference>
<sequence>MAVSAPRKLSLIKPDRQLFAAADDNALMKQVLATHSNDTFELHVAPLLSLVEQIFLRAKLNIPTLAHEGTTQAQLEAIEDNAPNPTDLLDLLDCVSYTINKVANEMQYKCSGGGDPHTVTMEVFNLLSNWPWDAKVVLALAAFAINYGEFWLLVHLFSTNLLAKDIALLKKLPEIFERVDLVRQKFEALDKLIKALVAVAKCIVEFKMLPSHYINSETPELKSATTLIPTAIYWTIRSIVACTAQITGIIGVGHEHLALASETWELSSLAHKIDNIHKHLEQLLLACRHYINERIHHEMYMNLVRLFEVPHLDNNKILRALIYSKDDKLPLIDGYTKEKASLDVLRKKNVLLLISNLELSAVELSMLDQIYRESRQNKGRAESDYEVVWLPIVDDPWNDEKQSKFEELLALMPWYLVAHPSLIEPAVIKYIREVWHFNKKPLLVVLDPQGKVVNTNAVHMLWIWGSLAYPFTSAREEALWREESWRLELLVDSVEPLIFAWMEAGKHICICGGEDLGWIRNFSKRAKEVAKDAGIELEILYVGKSNPGEKIRKNIAAIVAEKLIHTLADPTLVWFFWVRLESMWYSKTQRGNTIEEDPIMQETMTMLSFDSGDQGWALFCLGSTNMIRAKAETMMNVVNGYEDRWEKNAKDQGFMPAMSRDLRDLHTPEHCNRLILPSSNGTIPEKVVCSECGNAMEKFIMYRCCND</sequence>
<dbReference type="KEGG" id="mcha:111004559"/>
<dbReference type="Pfam" id="PF14577">
    <property type="entry name" value="SEO_C"/>
    <property type="match status" value="1"/>
</dbReference>
<name>A0A6J1BPU4_MOMCH</name>
<feature type="domain" description="Sieve element occlusion C-terminal" evidence="2">
    <location>
        <begin position="475"/>
        <end position="706"/>
    </location>
</feature>
<dbReference type="Gene3D" id="3.40.30.10">
    <property type="entry name" value="Glutaredoxin"/>
    <property type="match status" value="1"/>
</dbReference>
<dbReference type="InterPro" id="IPR027944">
    <property type="entry name" value="SEO_C"/>
</dbReference>
<protein>
    <submittedName>
        <fullName evidence="4">Protein SIEVE ELEMENT OCCLUSION B</fullName>
    </submittedName>
</protein>
<proteinExistence type="predicted"/>
<gene>
    <name evidence="4" type="primary">LOC111004559</name>
</gene>
<reference evidence="4" key="1">
    <citation type="submission" date="2025-08" db="UniProtKB">
        <authorList>
            <consortium name="RefSeq"/>
        </authorList>
    </citation>
    <scope>IDENTIFICATION</scope>
    <source>
        <strain evidence="4">OHB3-1</strain>
    </source>
</reference>